<reference evidence="8" key="3">
    <citation type="submission" date="2016-06" db="UniProtKB">
        <authorList>
            <consortium name="WormBaseParasite"/>
        </authorList>
    </citation>
    <scope>IDENTIFICATION</scope>
</reference>
<name>A0A183BTT4_GLOPA</name>
<keyword evidence="3 6" id="KW-1133">Transmembrane helix</keyword>
<organism evidence="7 8">
    <name type="scientific">Globodera pallida</name>
    <name type="common">Potato cyst nematode worm</name>
    <name type="synonym">Heterodera pallida</name>
    <dbReference type="NCBI Taxonomy" id="36090"/>
    <lineage>
        <taxon>Eukaryota</taxon>
        <taxon>Metazoa</taxon>
        <taxon>Ecdysozoa</taxon>
        <taxon>Nematoda</taxon>
        <taxon>Chromadorea</taxon>
        <taxon>Rhabditida</taxon>
        <taxon>Tylenchina</taxon>
        <taxon>Tylenchomorpha</taxon>
        <taxon>Tylenchoidea</taxon>
        <taxon>Heteroderidae</taxon>
        <taxon>Heteroderinae</taxon>
        <taxon>Globodera</taxon>
    </lineage>
</organism>
<evidence type="ECO:0000256" key="5">
    <source>
        <dbReference type="SAM" id="MobiDB-lite"/>
    </source>
</evidence>
<dbReference type="PANTHER" id="PTHR23128:SF132">
    <property type="entry name" value="SERPENTINE RECEPTOR, CLASS E (EPSILON)-RELATED"/>
    <property type="match status" value="1"/>
</dbReference>
<protein>
    <submittedName>
        <fullName evidence="8">G protein-coupled receptor</fullName>
    </submittedName>
</protein>
<dbReference type="InterPro" id="IPR019408">
    <property type="entry name" value="7TM_GPCR_serpentine_rcpt_Srab"/>
</dbReference>
<evidence type="ECO:0000256" key="3">
    <source>
        <dbReference type="ARBA" id="ARBA00022989"/>
    </source>
</evidence>
<dbReference type="AlphaFoldDB" id="A0A183BTT4"/>
<evidence type="ECO:0000256" key="1">
    <source>
        <dbReference type="ARBA" id="ARBA00004141"/>
    </source>
</evidence>
<dbReference type="WBParaSite" id="GPLIN_000402000">
    <property type="protein sequence ID" value="GPLIN_000402000"/>
    <property type="gene ID" value="GPLIN_000402000"/>
</dbReference>
<comment type="subcellular location">
    <subcellularLocation>
        <location evidence="1">Membrane</location>
        <topology evidence="1">Multi-pass membrane protein</topology>
    </subcellularLocation>
</comment>
<evidence type="ECO:0000256" key="4">
    <source>
        <dbReference type="ARBA" id="ARBA00023136"/>
    </source>
</evidence>
<evidence type="ECO:0000256" key="2">
    <source>
        <dbReference type="ARBA" id="ARBA00022692"/>
    </source>
</evidence>
<dbReference type="Pfam" id="PF10292">
    <property type="entry name" value="7TM_GPCR_Srab"/>
    <property type="match status" value="1"/>
</dbReference>
<accession>A0A183BTT4</accession>
<evidence type="ECO:0000256" key="6">
    <source>
        <dbReference type="SAM" id="Phobius"/>
    </source>
</evidence>
<keyword evidence="4 6" id="KW-0472">Membrane</keyword>
<keyword evidence="2 6" id="KW-0812">Transmembrane</keyword>
<evidence type="ECO:0000313" key="8">
    <source>
        <dbReference type="WBParaSite" id="GPLIN_000402000"/>
    </source>
</evidence>
<reference evidence="7" key="2">
    <citation type="submission" date="2014-05" db="EMBL/GenBank/DDBJ databases">
        <title>The genome and life-stage specific transcriptomes of Globodera pallida elucidate key aspects of plant parasitism by a cyst nematode.</title>
        <authorList>
            <person name="Cotton J.A."/>
            <person name="Lilley C.J."/>
            <person name="Jones L.M."/>
            <person name="Kikuchi T."/>
            <person name="Reid A.J."/>
            <person name="Thorpe P."/>
            <person name="Tsai I.J."/>
            <person name="Beasley H."/>
            <person name="Blok V."/>
            <person name="Cock P.J.A."/>
            <person name="Van den Akker S.E."/>
            <person name="Holroyd N."/>
            <person name="Hunt M."/>
            <person name="Mantelin S."/>
            <person name="Naghra H."/>
            <person name="Pain A."/>
            <person name="Palomares-Rius J.E."/>
            <person name="Zarowiecki M."/>
            <person name="Berriman M."/>
            <person name="Jones J.T."/>
            <person name="Urwin P.E."/>
        </authorList>
    </citation>
    <scope>NUCLEOTIDE SEQUENCE [LARGE SCALE GENOMIC DNA]</scope>
    <source>
        <strain evidence="7">Lindley</strain>
    </source>
</reference>
<proteinExistence type="predicted"/>
<feature type="transmembrane region" description="Helical" evidence="6">
    <location>
        <begin position="130"/>
        <end position="148"/>
    </location>
</feature>
<dbReference type="PANTHER" id="PTHR23128">
    <property type="entry name" value="SERPENTINE RECEPTOR, CLASS E (EPSILON)-RELATED"/>
    <property type="match status" value="1"/>
</dbReference>
<feature type="region of interest" description="Disordered" evidence="5">
    <location>
        <begin position="271"/>
        <end position="298"/>
    </location>
</feature>
<dbReference type="GO" id="GO:0016020">
    <property type="term" value="C:membrane"/>
    <property type="evidence" value="ECO:0007669"/>
    <property type="project" value="UniProtKB-SubCell"/>
</dbReference>
<evidence type="ECO:0000313" key="7">
    <source>
        <dbReference type="Proteomes" id="UP000050741"/>
    </source>
</evidence>
<keyword evidence="7" id="KW-1185">Reference proteome</keyword>
<reference evidence="7" key="1">
    <citation type="submission" date="2013-12" db="EMBL/GenBank/DDBJ databases">
        <authorList>
            <person name="Aslett M."/>
        </authorList>
    </citation>
    <scope>NUCLEOTIDE SEQUENCE [LARGE SCALE GENOMIC DNA]</scope>
    <source>
        <strain evidence="7">Lindley</strain>
    </source>
</reference>
<sequence>MNMANSTFPMSSNPPNTVAEFSMLFLIVGELIGHLLLECPFSALNLHLIWTTSVLHSNLKFILICQSSCIFVRGAMRTVFQLFHLSNVRVGQSGEKILLGLFMFPMNMRNHIPHILVIERFVATIFAKNSVLFVLCGVETVAFFWLWLRNSKTYNRRHAIGGQQQQRQRLSERYQLAENIRTTKQLAPTLLLHLTNLTIVTAGNFLCYNMPNAAGDAFSLAFITQIQFTLITYSNFLIELTILVNHPFLQHKLNWLWQKCVPSCARNNNSVGDSANGIQHPGGRPNERPQQYGQHQRRQRRQCQKAAIGLTDMSGRAMALTQNQDAYFSQLTKFWERKARESTSFVSPMAI</sequence>
<dbReference type="Proteomes" id="UP000050741">
    <property type="component" value="Unassembled WGS sequence"/>
</dbReference>